<dbReference type="Gene3D" id="3.30.160.60">
    <property type="entry name" value="Classic Zinc Finger"/>
    <property type="match status" value="10"/>
</dbReference>
<dbReference type="Pfam" id="PF00096">
    <property type="entry name" value="zf-C2H2"/>
    <property type="match status" value="6"/>
</dbReference>
<evidence type="ECO:0000256" key="5">
    <source>
        <dbReference type="ARBA" id="ARBA00022833"/>
    </source>
</evidence>
<sequence length="694" mass="80170">MLLLLSLHYNGKVALNDGLPQHVCRPCTNKLYTCNKIKADFIEAYKKLQECFGFTKSPGIQLLHLPAAVSNYQTFNEMTEEQLVSEDKQLVYDVEAHLISDVEEQLMSKDEEQLVPGGAEQSACGTEEPLVYEVEQLASEVEEQLVYEHEEHLGPVNASEDFCTVKSRTCKLIEVKEVPLNNMSDMPLNVEESAISYIDSAAIIKGNSPEDKSDHAGNISSVCDIKVQKVEVINKKYKYVCGECEEMFTIKGALTKHKRTHFGTEFECDYCKKQCTSATQLNDHRRIHTKELPFMCEICGKCFRTAMILSNHKYVHKPRIYACEVCNKKWSSKFYLTQHKKVHSSETKMICEVCGKMVNTPFSLEIHMRTHTGEKPFQCAVCGRCFITVGRLRNHRLTHADKNFRCDFCGKEYYFKCELLRHQECHHNMKLYRCPVCFTQFANSQKMNRHRKIYCKKPICIVCTETFLSDEMLHEHQIMEHADEEVAVAANYYRRRQHCKCRICSQSMYSKWCLLKHMQCHEDYSYKSLACEKCPKTFSSTNMLHAHRIWHSELRLFRCATCSKSFRTKYTLKWHDLSVHKNEPPFHCPSCDQQFKRLSDLTVHKRKHTGKRPFTCPICMKKFFTKSCVLKHAKKHSQSSANVAWREVVNGVVPVSEAVLPSQDLSYDIGVAEEVVYLNQDLSCDIGVAEEVVI</sequence>
<evidence type="ECO:0000256" key="3">
    <source>
        <dbReference type="ARBA" id="ARBA00022737"/>
    </source>
</evidence>
<gene>
    <name evidence="12" type="ORF">Cfor_04981</name>
</gene>
<dbReference type="Proteomes" id="UP000502823">
    <property type="component" value="Unassembled WGS sequence"/>
</dbReference>
<keyword evidence="6" id="KW-0805">Transcription regulation</keyword>
<comment type="caution">
    <text evidence="12">The sequence shown here is derived from an EMBL/GenBank/DDBJ whole genome shotgun (WGS) entry which is preliminary data.</text>
</comment>
<keyword evidence="7" id="KW-0238">DNA-binding</keyword>
<evidence type="ECO:0000256" key="1">
    <source>
        <dbReference type="ARBA" id="ARBA00004123"/>
    </source>
</evidence>
<dbReference type="GO" id="GO:0000981">
    <property type="term" value="F:DNA-binding transcription factor activity, RNA polymerase II-specific"/>
    <property type="evidence" value="ECO:0007669"/>
    <property type="project" value="TreeGrafter"/>
</dbReference>
<proteinExistence type="predicted"/>
<dbReference type="GO" id="GO:0000977">
    <property type="term" value="F:RNA polymerase II transcription regulatory region sequence-specific DNA binding"/>
    <property type="evidence" value="ECO:0007669"/>
    <property type="project" value="TreeGrafter"/>
</dbReference>
<keyword evidence="4 10" id="KW-0863">Zinc-finger</keyword>
<feature type="domain" description="C2H2-type" evidence="11">
    <location>
        <begin position="404"/>
        <end position="431"/>
    </location>
</feature>
<feature type="domain" description="C2H2-type" evidence="11">
    <location>
        <begin position="529"/>
        <end position="556"/>
    </location>
</feature>
<comment type="subcellular location">
    <subcellularLocation>
        <location evidence="1">Nucleus</location>
    </subcellularLocation>
</comment>
<dbReference type="PROSITE" id="PS00028">
    <property type="entry name" value="ZINC_FINGER_C2H2_1"/>
    <property type="match status" value="11"/>
</dbReference>
<dbReference type="PANTHER" id="PTHR14196:SF12">
    <property type="entry name" value="ZINC FINGER PROTEIN 208-LIKE"/>
    <property type="match status" value="1"/>
</dbReference>
<dbReference type="PROSITE" id="PS50157">
    <property type="entry name" value="ZINC_FINGER_C2H2_2"/>
    <property type="match status" value="11"/>
</dbReference>
<organism evidence="12 13">
    <name type="scientific">Coptotermes formosanus</name>
    <name type="common">Formosan subterranean termite</name>
    <dbReference type="NCBI Taxonomy" id="36987"/>
    <lineage>
        <taxon>Eukaryota</taxon>
        <taxon>Metazoa</taxon>
        <taxon>Ecdysozoa</taxon>
        <taxon>Arthropoda</taxon>
        <taxon>Hexapoda</taxon>
        <taxon>Insecta</taxon>
        <taxon>Pterygota</taxon>
        <taxon>Neoptera</taxon>
        <taxon>Polyneoptera</taxon>
        <taxon>Dictyoptera</taxon>
        <taxon>Blattodea</taxon>
        <taxon>Blattoidea</taxon>
        <taxon>Termitoidae</taxon>
        <taxon>Rhinotermitidae</taxon>
        <taxon>Coptotermes</taxon>
    </lineage>
</organism>
<feature type="domain" description="C2H2-type" evidence="11">
    <location>
        <begin position="557"/>
        <end position="585"/>
    </location>
</feature>
<dbReference type="SMART" id="SM00355">
    <property type="entry name" value="ZnF_C2H2"/>
    <property type="match status" value="14"/>
</dbReference>
<dbReference type="FunFam" id="3.30.160.60:FF:001228">
    <property type="entry name" value="Zinc finger protein 236"/>
    <property type="match status" value="1"/>
</dbReference>
<dbReference type="InterPro" id="IPR036236">
    <property type="entry name" value="Znf_C2H2_sf"/>
</dbReference>
<feature type="domain" description="C2H2-type" evidence="11">
    <location>
        <begin position="294"/>
        <end position="316"/>
    </location>
</feature>
<evidence type="ECO:0000256" key="4">
    <source>
        <dbReference type="ARBA" id="ARBA00022771"/>
    </source>
</evidence>
<dbReference type="FunFam" id="3.30.160.60:FF:000624">
    <property type="entry name" value="zinc finger protein 697"/>
    <property type="match status" value="1"/>
</dbReference>
<feature type="domain" description="C2H2-type" evidence="11">
    <location>
        <begin position="239"/>
        <end position="266"/>
    </location>
</feature>
<dbReference type="AlphaFoldDB" id="A0A6L2PD91"/>
<feature type="domain" description="C2H2-type" evidence="11">
    <location>
        <begin position="586"/>
        <end position="613"/>
    </location>
</feature>
<keyword evidence="8" id="KW-0804">Transcription</keyword>
<accession>A0A6L2PD91</accession>
<feature type="domain" description="C2H2-type" evidence="11">
    <location>
        <begin position="614"/>
        <end position="641"/>
    </location>
</feature>
<keyword evidence="13" id="KW-1185">Reference proteome</keyword>
<dbReference type="FunFam" id="3.30.160.60:FF:000446">
    <property type="entry name" value="Zinc finger protein"/>
    <property type="match status" value="1"/>
</dbReference>
<protein>
    <recommendedName>
        <fullName evidence="11">C2H2-type domain-containing protein</fullName>
    </recommendedName>
</protein>
<dbReference type="GO" id="GO:0008270">
    <property type="term" value="F:zinc ion binding"/>
    <property type="evidence" value="ECO:0007669"/>
    <property type="project" value="UniProtKB-KW"/>
</dbReference>
<dbReference type="OrthoDB" id="6077919at2759"/>
<feature type="domain" description="C2H2-type" evidence="11">
    <location>
        <begin position="377"/>
        <end position="404"/>
    </location>
</feature>
<evidence type="ECO:0000256" key="2">
    <source>
        <dbReference type="ARBA" id="ARBA00022723"/>
    </source>
</evidence>
<reference evidence="13" key="1">
    <citation type="submission" date="2020-01" db="EMBL/GenBank/DDBJ databases">
        <title>Draft genome sequence of the Termite Coptotermes fromosanus.</title>
        <authorList>
            <person name="Itakura S."/>
            <person name="Yosikawa Y."/>
            <person name="Umezawa K."/>
        </authorList>
    </citation>
    <scope>NUCLEOTIDE SEQUENCE [LARGE SCALE GENOMIC DNA]</scope>
</reference>
<evidence type="ECO:0000313" key="13">
    <source>
        <dbReference type="Proteomes" id="UP000502823"/>
    </source>
</evidence>
<dbReference type="GO" id="GO:0005634">
    <property type="term" value="C:nucleus"/>
    <property type="evidence" value="ECO:0007669"/>
    <property type="project" value="UniProtKB-SubCell"/>
</dbReference>
<feature type="domain" description="C2H2-type" evidence="11">
    <location>
        <begin position="349"/>
        <end position="376"/>
    </location>
</feature>
<dbReference type="EMBL" id="BLKM01003593">
    <property type="protein sequence ID" value="GFG29152.1"/>
    <property type="molecule type" value="Genomic_DNA"/>
</dbReference>
<evidence type="ECO:0000256" key="7">
    <source>
        <dbReference type="ARBA" id="ARBA00023125"/>
    </source>
</evidence>
<dbReference type="InterPro" id="IPR050717">
    <property type="entry name" value="C2H2-ZF_Transcription_Reg"/>
</dbReference>
<keyword evidence="5" id="KW-0862">Zinc</keyword>
<evidence type="ECO:0000256" key="8">
    <source>
        <dbReference type="ARBA" id="ARBA00023163"/>
    </source>
</evidence>
<feature type="domain" description="C2H2-type" evidence="11">
    <location>
        <begin position="321"/>
        <end position="348"/>
    </location>
</feature>
<keyword evidence="2" id="KW-0479">Metal-binding</keyword>
<evidence type="ECO:0000313" key="12">
    <source>
        <dbReference type="EMBL" id="GFG29152.1"/>
    </source>
</evidence>
<evidence type="ECO:0000256" key="6">
    <source>
        <dbReference type="ARBA" id="ARBA00023015"/>
    </source>
</evidence>
<dbReference type="PANTHER" id="PTHR14196">
    <property type="entry name" value="ODD-SKIPPED - RELATED"/>
    <property type="match status" value="1"/>
</dbReference>
<evidence type="ECO:0000256" key="9">
    <source>
        <dbReference type="ARBA" id="ARBA00023242"/>
    </source>
</evidence>
<feature type="domain" description="C2H2-type" evidence="11">
    <location>
        <begin position="266"/>
        <end position="293"/>
    </location>
</feature>
<evidence type="ECO:0000259" key="11">
    <source>
        <dbReference type="PROSITE" id="PS50157"/>
    </source>
</evidence>
<evidence type="ECO:0000256" key="10">
    <source>
        <dbReference type="PROSITE-ProRule" id="PRU00042"/>
    </source>
</evidence>
<dbReference type="InterPro" id="IPR013087">
    <property type="entry name" value="Znf_C2H2_type"/>
</dbReference>
<dbReference type="SUPFAM" id="SSF57667">
    <property type="entry name" value="beta-beta-alpha zinc fingers"/>
    <property type="match status" value="7"/>
</dbReference>
<keyword evidence="3" id="KW-0677">Repeat</keyword>
<name>A0A6L2PD91_COPFO</name>
<dbReference type="InParanoid" id="A0A6L2PD91"/>
<keyword evidence="9" id="KW-0539">Nucleus</keyword>